<accession>A0ABS7Q9W6</accession>
<reference evidence="2 3" key="1">
    <citation type="submission" date="2021-08" db="EMBL/GenBank/DDBJ databases">
        <title>WGS of actinomycetes from Thailand.</title>
        <authorList>
            <person name="Thawai C."/>
        </authorList>
    </citation>
    <scope>NUCLEOTIDE SEQUENCE [LARGE SCALE GENOMIC DNA]</scope>
    <source>
        <strain evidence="2 3">PLK6-54</strain>
    </source>
</reference>
<sequence length="112" mass="12786">MRRDKDNERGLRQVEGFLMWHAEVAQAQRDATAFTERLPWLTTAQREEVERVYVDDRTAASRVMLQRICDRAVELRAEYAANYLRMKARCVAATATVAGLVVGADAFVLLVR</sequence>
<dbReference type="EMBL" id="JAINZZ010000022">
    <property type="protein sequence ID" value="MBY8879631.1"/>
    <property type="molecule type" value="Genomic_DNA"/>
</dbReference>
<name>A0ABS7Q9W6_9ACTN</name>
<evidence type="ECO:0000313" key="3">
    <source>
        <dbReference type="Proteomes" id="UP000778578"/>
    </source>
</evidence>
<proteinExistence type="predicted"/>
<organism evidence="2 3">
    <name type="scientific">Actinacidiphila acidipaludis</name>
    <dbReference type="NCBI Taxonomy" id="2873382"/>
    <lineage>
        <taxon>Bacteria</taxon>
        <taxon>Bacillati</taxon>
        <taxon>Actinomycetota</taxon>
        <taxon>Actinomycetes</taxon>
        <taxon>Kitasatosporales</taxon>
        <taxon>Streptomycetaceae</taxon>
        <taxon>Actinacidiphila</taxon>
    </lineage>
</organism>
<evidence type="ECO:0000256" key="1">
    <source>
        <dbReference type="SAM" id="Phobius"/>
    </source>
</evidence>
<gene>
    <name evidence="2" type="ORF">K7862_18595</name>
</gene>
<keyword evidence="3" id="KW-1185">Reference proteome</keyword>
<dbReference type="RefSeq" id="WP_222963848.1">
    <property type="nucleotide sequence ID" value="NZ_JAINZZ010000022.1"/>
</dbReference>
<feature type="transmembrane region" description="Helical" evidence="1">
    <location>
        <begin position="90"/>
        <end position="111"/>
    </location>
</feature>
<evidence type="ECO:0000313" key="2">
    <source>
        <dbReference type="EMBL" id="MBY8879631.1"/>
    </source>
</evidence>
<keyword evidence="1" id="KW-0812">Transmembrane</keyword>
<comment type="caution">
    <text evidence="2">The sequence shown here is derived from an EMBL/GenBank/DDBJ whole genome shotgun (WGS) entry which is preliminary data.</text>
</comment>
<dbReference type="Proteomes" id="UP000778578">
    <property type="component" value="Unassembled WGS sequence"/>
</dbReference>
<keyword evidence="1" id="KW-0472">Membrane</keyword>
<protein>
    <submittedName>
        <fullName evidence="2">Uncharacterized protein</fullName>
    </submittedName>
</protein>
<keyword evidence="1" id="KW-1133">Transmembrane helix</keyword>